<evidence type="ECO:0000313" key="3">
    <source>
        <dbReference type="Proteomes" id="UP001147700"/>
    </source>
</evidence>
<comment type="caution">
    <text evidence="2">The sequence shown here is derived from an EMBL/GenBank/DDBJ whole genome shotgun (WGS) entry which is preliminary data.</text>
</comment>
<organism evidence="2 3">
    <name type="scientific">Solirubrobacter deserti</name>
    <dbReference type="NCBI Taxonomy" id="2282478"/>
    <lineage>
        <taxon>Bacteria</taxon>
        <taxon>Bacillati</taxon>
        <taxon>Actinomycetota</taxon>
        <taxon>Thermoleophilia</taxon>
        <taxon>Solirubrobacterales</taxon>
        <taxon>Solirubrobacteraceae</taxon>
        <taxon>Solirubrobacter</taxon>
    </lineage>
</organism>
<reference evidence="2" key="1">
    <citation type="submission" date="2022-10" db="EMBL/GenBank/DDBJ databases">
        <title>The WGS of Solirubrobacter sp. CPCC 204708.</title>
        <authorList>
            <person name="Jiang Z."/>
        </authorList>
    </citation>
    <scope>NUCLEOTIDE SEQUENCE</scope>
    <source>
        <strain evidence="2">CPCC 204708</strain>
    </source>
</reference>
<keyword evidence="3" id="KW-1185">Reference proteome</keyword>
<sequence>MRRAPWVLIAFVLLVPTRADAACGVKPARAEYETPEVQVYARGSKLLACHRATRRERQVGVRVNDGMGTDESSYVSGIVGRRWLWTTMHASFAESPDVREDTLTDLRTGDSVTVGNEEADVVALPGMLVFASDEGVTAHFSDRRPVERLSAEPASHPAGAGARLYWTEGTTVARTRVFTLPAGDPPRPRPLARTVGRCAPRRGARLILRDGNLVVSRAAGATWACRGTKQRRVSDSPEVTALTPRHLLHPGGVFSVSDGRRRTLEGAEPATDLTTRYWLDGAGVPQRADF</sequence>
<dbReference type="Proteomes" id="UP001147700">
    <property type="component" value="Unassembled WGS sequence"/>
</dbReference>
<gene>
    <name evidence="2" type="ORF">OJ962_05780</name>
</gene>
<name>A0ABT4REP6_9ACTN</name>
<evidence type="ECO:0000256" key="1">
    <source>
        <dbReference type="SAM" id="SignalP"/>
    </source>
</evidence>
<dbReference type="EMBL" id="JAPCID010000007">
    <property type="protein sequence ID" value="MDA0137000.1"/>
    <property type="molecule type" value="Genomic_DNA"/>
</dbReference>
<protein>
    <submittedName>
        <fullName evidence="2">Uncharacterized protein</fullName>
    </submittedName>
</protein>
<keyword evidence="1" id="KW-0732">Signal</keyword>
<evidence type="ECO:0000313" key="2">
    <source>
        <dbReference type="EMBL" id="MDA0137000.1"/>
    </source>
</evidence>
<accession>A0ABT4REP6</accession>
<feature type="signal peptide" evidence="1">
    <location>
        <begin position="1"/>
        <end position="21"/>
    </location>
</feature>
<proteinExistence type="predicted"/>
<feature type="chain" id="PRO_5046271510" evidence="1">
    <location>
        <begin position="22"/>
        <end position="290"/>
    </location>
</feature>
<dbReference type="RefSeq" id="WP_270006231.1">
    <property type="nucleotide sequence ID" value="NZ_JAPCID010000007.1"/>
</dbReference>